<evidence type="ECO:0000313" key="5">
    <source>
        <dbReference type="EMBL" id="KAJ3051470.1"/>
    </source>
</evidence>
<dbReference type="GO" id="GO:0032543">
    <property type="term" value="P:mitochondrial translation"/>
    <property type="evidence" value="ECO:0007669"/>
    <property type="project" value="InterPro"/>
</dbReference>
<dbReference type="SUPFAM" id="SSF143800">
    <property type="entry name" value="L28p-like"/>
    <property type="match status" value="1"/>
</dbReference>
<reference evidence="5" key="1">
    <citation type="submission" date="2020-05" db="EMBL/GenBank/DDBJ databases">
        <title>Phylogenomic resolution of chytrid fungi.</title>
        <authorList>
            <person name="Stajich J.E."/>
            <person name="Amses K."/>
            <person name="Simmons R."/>
            <person name="Seto K."/>
            <person name="Myers J."/>
            <person name="Bonds A."/>
            <person name="Quandt C.A."/>
            <person name="Barry K."/>
            <person name="Liu P."/>
            <person name="Grigoriev I."/>
            <person name="Longcore J.E."/>
            <person name="James T.Y."/>
        </authorList>
    </citation>
    <scope>NUCLEOTIDE SEQUENCE</scope>
    <source>
        <strain evidence="5">JEL0318</strain>
    </source>
</reference>
<dbReference type="AlphaFoldDB" id="A0AAD5X269"/>
<sequence>MNSLSTLLFSSPAALRQQSFLSQHFLHSASLTRHTCTIRYSSLQTRAYRKSSRSNQPTSRPTGVNPPLFHQTVLHSDGSSFTFRTTSPRAFLQMTKDARNHPLWNPSVRRVDDQAGELARFSQRFADLGDDLLEGLGFVEGFEDPNAPKKKEVVEEVPVVPAAGGKKKKK</sequence>
<dbReference type="EMBL" id="JADGJD010000392">
    <property type="protein sequence ID" value="KAJ3051470.1"/>
    <property type="molecule type" value="Genomic_DNA"/>
</dbReference>
<dbReference type="GO" id="GO:0003735">
    <property type="term" value="F:structural constituent of ribosome"/>
    <property type="evidence" value="ECO:0007669"/>
    <property type="project" value="InterPro"/>
</dbReference>
<dbReference type="InterPro" id="IPR034600">
    <property type="entry name" value="Ribosomal_bL31m"/>
</dbReference>
<dbReference type="PANTHER" id="PTHR28174">
    <property type="entry name" value="54S RIBOSOMAL PROTEIN L36, MITOCHONDRIAL"/>
    <property type="match status" value="1"/>
</dbReference>
<evidence type="ECO:0000256" key="2">
    <source>
        <dbReference type="ARBA" id="ARBA00023274"/>
    </source>
</evidence>
<dbReference type="PANTHER" id="PTHR28174:SF1">
    <property type="entry name" value="LARGE RIBOSOMAL SUBUNIT PROTEIN BL31M"/>
    <property type="match status" value="1"/>
</dbReference>
<comment type="caution">
    <text evidence="5">The sequence shown here is derived from an EMBL/GenBank/DDBJ whole genome shotgun (WGS) entry which is preliminary data.</text>
</comment>
<evidence type="ECO:0000256" key="1">
    <source>
        <dbReference type="ARBA" id="ARBA00022980"/>
    </source>
</evidence>
<organism evidence="5 6">
    <name type="scientific">Rhizophlyctis rosea</name>
    <dbReference type="NCBI Taxonomy" id="64517"/>
    <lineage>
        <taxon>Eukaryota</taxon>
        <taxon>Fungi</taxon>
        <taxon>Fungi incertae sedis</taxon>
        <taxon>Chytridiomycota</taxon>
        <taxon>Chytridiomycota incertae sedis</taxon>
        <taxon>Chytridiomycetes</taxon>
        <taxon>Rhizophlyctidales</taxon>
        <taxon>Rhizophlyctidaceae</taxon>
        <taxon>Rhizophlyctis</taxon>
    </lineage>
</organism>
<evidence type="ECO:0000256" key="3">
    <source>
        <dbReference type="SAM" id="MobiDB-lite"/>
    </source>
</evidence>
<keyword evidence="1" id="KW-0689">Ribosomal protein</keyword>
<dbReference type="GO" id="GO:0005762">
    <property type="term" value="C:mitochondrial large ribosomal subunit"/>
    <property type="evidence" value="ECO:0007669"/>
    <property type="project" value="InterPro"/>
</dbReference>
<proteinExistence type="predicted"/>
<gene>
    <name evidence="5" type="ORF">HK097_007515</name>
</gene>
<feature type="region of interest" description="Disordered" evidence="3">
    <location>
        <begin position="47"/>
        <end position="67"/>
    </location>
</feature>
<evidence type="ECO:0000313" key="6">
    <source>
        <dbReference type="Proteomes" id="UP001212841"/>
    </source>
</evidence>
<dbReference type="Pfam" id="PF21492">
    <property type="entry name" value="bL31_N"/>
    <property type="match status" value="1"/>
</dbReference>
<protein>
    <recommendedName>
        <fullName evidence="4">Ribosomal protein bL31m N-terminal domain-containing protein</fullName>
    </recommendedName>
</protein>
<accession>A0AAD5X269</accession>
<keyword evidence="6" id="KW-1185">Reference proteome</keyword>
<dbReference type="InterPro" id="IPR034704">
    <property type="entry name" value="Ribosomal_bL28/bL31-like_sf"/>
</dbReference>
<feature type="domain" description="Ribosomal protein bL31m N-terminal" evidence="4">
    <location>
        <begin position="69"/>
        <end position="107"/>
    </location>
</feature>
<keyword evidence="2" id="KW-0687">Ribonucleoprotein</keyword>
<evidence type="ECO:0000259" key="4">
    <source>
        <dbReference type="Pfam" id="PF21492"/>
    </source>
</evidence>
<dbReference type="Proteomes" id="UP001212841">
    <property type="component" value="Unassembled WGS sequence"/>
</dbReference>
<dbReference type="Gene3D" id="6.20.130.10">
    <property type="match status" value="1"/>
</dbReference>
<feature type="compositionally biased region" description="Polar residues" evidence="3">
    <location>
        <begin position="53"/>
        <end position="62"/>
    </location>
</feature>
<name>A0AAD5X269_9FUNG</name>
<dbReference type="InterPro" id="IPR048874">
    <property type="entry name" value="Ribosomal_bL31m_N"/>
</dbReference>